<evidence type="ECO:0008006" key="3">
    <source>
        <dbReference type="Google" id="ProtNLM"/>
    </source>
</evidence>
<evidence type="ECO:0000313" key="2">
    <source>
        <dbReference type="Proteomes" id="UP001610432"/>
    </source>
</evidence>
<dbReference type="RefSeq" id="XP_070888676.1">
    <property type="nucleotide sequence ID" value="XM_071027312.1"/>
</dbReference>
<evidence type="ECO:0000313" key="1">
    <source>
        <dbReference type="EMBL" id="KAL2869697.1"/>
    </source>
</evidence>
<organism evidence="1 2">
    <name type="scientific">Aspergillus lucknowensis</name>
    <dbReference type="NCBI Taxonomy" id="176173"/>
    <lineage>
        <taxon>Eukaryota</taxon>
        <taxon>Fungi</taxon>
        <taxon>Dikarya</taxon>
        <taxon>Ascomycota</taxon>
        <taxon>Pezizomycotina</taxon>
        <taxon>Eurotiomycetes</taxon>
        <taxon>Eurotiomycetidae</taxon>
        <taxon>Eurotiales</taxon>
        <taxon>Aspergillaceae</taxon>
        <taxon>Aspergillus</taxon>
        <taxon>Aspergillus subgen. Nidulantes</taxon>
    </lineage>
</organism>
<gene>
    <name evidence="1" type="ORF">BJX67DRAFT_320079</name>
</gene>
<reference evidence="1 2" key="1">
    <citation type="submission" date="2024-07" db="EMBL/GenBank/DDBJ databases">
        <title>Section-level genome sequencing and comparative genomics of Aspergillus sections Usti and Cavernicolus.</title>
        <authorList>
            <consortium name="Lawrence Berkeley National Laboratory"/>
            <person name="Nybo J.L."/>
            <person name="Vesth T.C."/>
            <person name="Theobald S."/>
            <person name="Frisvad J.C."/>
            <person name="Larsen T.O."/>
            <person name="Kjaerboelling I."/>
            <person name="Rothschild-Mancinelli K."/>
            <person name="Lyhne E.K."/>
            <person name="Kogle M.E."/>
            <person name="Barry K."/>
            <person name="Clum A."/>
            <person name="Na H."/>
            <person name="Ledsgaard L."/>
            <person name="Lin J."/>
            <person name="Lipzen A."/>
            <person name="Kuo A."/>
            <person name="Riley R."/>
            <person name="Mondo S."/>
            <person name="Labutti K."/>
            <person name="Haridas S."/>
            <person name="Pangalinan J."/>
            <person name="Salamov A.A."/>
            <person name="Simmons B.A."/>
            <person name="Magnuson J.K."/>
            <person name="Chen J."/>
            <person name="Drula E."/>
            <person name="Henrissat B."/>
            <person name="Wiebenga A."/>
            <person name="Lubbers R.J."/>
            <person name="Gomes A.C."/>
            <person name="Macurrencykelacurrency M.R."/>
            <person name="Stajich J."/>
            <person name="Grigoriev I.V."/>
            <person name="Mortensen U.H."/>
            <person name="De Vries R.P."/>
            <person name="Baker S.E."/>
            <person name="Andersen M.R."/>
        </authorList>
    </citation>
    <scope>NUCLEOTIDE SEQUENCE [LARGE SCALE GENOMIC DNA]</scope>
    <source>
        <strain evidence="1 2">CBS 449.75</strain>
    </source>
</reference>
<dbReference type="InterPro" id="IPR032675">
    <property type="entry name" value="LRR_dom_sf"/>
</dbReference>
<proteinExistence type="predicted"/>
<name>A0ABR4M2B4_9EURO</name>
<comment type="caution">
    <text evidence="1">The sequence shown here is derived from an EMBL/GenBank/DDBJ whole genome shotgun (WGS) entry which is preliminary data.</text>
</comment>
<protein>
    <recommendedName>
        <fullName evidence="3">F-box domain-containing protein</fullName>
    </recommendedName>
</protein>
<sequence length="551" mass="61541">MIDRLPPELLIIAVKELPSPVDTKSLCEVSHHLHKICTPLLHESVVITVYDVSPVALAATIRSICRASLEFTRHIAFTTPLLKYHSSLCHHGRLAKKNWTYADYCGEPLGVALEDLLSHFRPNQLRSFRWDLGICPPFPVLDLSHPWRHSQRRIEHLSLVVDPKCSMENRPGYITDLTAFQNLRYFSWVYPTTPSDFQAIGAILRTHGSRLQGLKLDFGAWWRVIKTFADSPDELGSTCPPSVNTFTEEILGIKEGATGVILPSLQELDLANLSFETATTGLARALNIANLRSLTINDCRRFLPLLVEAAESTSALPLKRFALRYPSRDDTIRGGSVDVLEECLLRFLNRCTALEDIFLAVFVQSNSTNLIRAIANNRERLRRLVVHWSSDPDDDYDEPCTEADTVAILNSCPAVECLGLCVEVPVLRQSLEGISPRPRYRLLHVRNSATSLHLPTEENWLPGMRTGYQADDDSSFLNWVFGVDGIGSLEILAFGDFSCDEGGGRASAAYCREADGYRRLTPNDSTLWAYLKSNMDMLSSCSAASAPVSFY</sequence>
<dbReference type="SUPFAM" id="SSF52047">
    <property type="entry name" value="RNI-like"/>
    <property type="match status" value="1"/>
</dbReference>
<dbReference type="Proteomes" id="UP001610432">
    <property type="component" value="Unassembled WGS sequence"/>
</dbReference>
<dbReference type="EMBL" id="JBFXLQ010000008">
    <property type="protein sequence ID" value="KAL2869697.1"/>
    <property type="molecule type" value="Genomic_DNA"/>
</dbReference>
<dbReference type="Gene3D" id="3.80.10.10">
    <property type="entry name" value="Ribonuclease Inhibitor"/>
    <property type="match status" value="1"/>
</dbReference>
<keyword evidence="2" id="KW-1185">Reference proteome</keyword>
<dbReference type="GeneID" id="98142384"/>
<accession>A0ABR4M2B4</accession>